<reference evidence="3" key="1">
    <citation type="journal article" date="2019" name="Int. J. Syst. Evol. Microbiol.">
        <title>The Global Catalogue of Microorganisms (GCM) 10K type strain sequencing project: providing services to taxonomists for standard genome sequencing and annotation.</title>
        <authorList>
            <consortium name="The Broad Institute Genomics Platform"/>
            <consortium name="The Broad Institute Genome Sequencing Center for Infectious Disease"/>
            <person name="Wu L."/>
            <person name="Ma J."/>
        </authorList>
    </citation>
    <scope>NUCLEOTIDE SEQUENCE [LARGE SCALE GENOMIC DNA]</scope>
    <source>
        <strain evidence="3">CGMCC 4.7329</strain>
    </source>
</reference>
<proteinExistence type="predicted"/>
<dbReference type="EMBL" id="BMNE01000004">
    <property type="protein sequence ID" value="GGN86289.1"/>
    <property type="molecule type" value="Genomic_DNA"/>
</dbReference>
<feature type="region of interest" description="Disordered" evidence="1">
    <location>
        <begin position="42"/>
        <end position="69"/>
    </location>
</feature>
<keyword evidence="3" id="KW-1185">Reference proteome</keyword>
<comment type="caution">
    <text evidence="2">The sequence shown here is derived from an EMBL/GenBank/DDBJ whole genome shotgun (WGS) entry which is preliminary data.</text>
</comment>
<feature type="compositionally biased region" description="Low complexity" evidence="1">
    <location>
        <begin position="115"/>
        <end position="126"/>
    </location>
</feature>
<accession>A0ABQ2KL27</accession>
<feature type="region of interest" description="Disordered" evidence="1">
    <location>
        <begin position="90"/>
        <end position="133"/>
    </location>
</feature>
<sequence length="174" mass="19571">MSYSPIQDLVAEHLRRARMLRAEFEDERARLQAKGDNLLAEARAAEERAAEQQAAEQQEPITEPQPVIDFDAIRREEQLRDVMARAAVEQSHVAASDNEASTGRHRSAVAEQYTPASWSPAGSPASLDEEQLREAREAIARSAAARRAAERVEPVDYDGYDQESEYFRGKNWFG</sequence>
<protein>
    <submittedName>
        <fullName evidence="2">Uncharacterized protein</fullName>
    </submittedName>
</protein>
<evidence type="ECO:0000313" key="3">
    <source>
        <dbReference type="Proteomes" id="UP000658127"/>
    </source>
</evidence>
<evidence type="ECO:0000256" key="1">
    <source>
        <dbReference type="SAM" id="MobiDB-lite"/>
    </source>
</evidence>
<dbReference type="RefSeq" id="WP_189030674.1">
    <property type="nucleotide sequence ID" value="NZ_BMNE01000004.1"/>
</dbReference>
<evidence type="ECO:0000313" key="2">
    <source>
        <dbReference type="EMBL" id="GGN86289.1"/>
    </source>
</evidence>
<name>A0ABQ2KL27_9NOCA</name>
<organism evidence="2 3">
    <name type="scientific">Nocardia rhizosphaerihabitans</name>
    <dbReference type="NCBI Taxonomy" id="1691570"/>
    <lineage>
        <taxon>Bacteria</taxon>
        <taxon>Bacillati</taxon>
        <taxon>Actinomycetota</taxon>
        <taxon>Actinomycetes</taxon>
        <taxon>Mycobacteriales</taxon>
        <taxon>Nocardiaceae</taxon>
        <taxon>Nocardia</taxon>
    </lineage>
</organism>
<dbReference type="Proteomes" id="UP000658127">
    <property type="component" value="Unassembled WGS sequence"/>
</dbReference>
<gene>
    <name evidence="2" type="ORF">GCM10011610_41420</name>
</gene>